<reference evidence="2 3" key="1">
    <citation type="journal article" date="2014" name="Proc. Natl. Acad. Sci. U.S.A.">
        <title>Trajectory and genomic determinants of fungal-pathogen speciation and host adaptation.</title>
        <authorList>
            <person name="Hu X."/>
            <person name="Xiao G."/>
            <person name="Zheng P."/>
            <person name="Shang Y."/>
            <person name="Su Y."/>
            <person name="Zhang X."/>
            <person name="Liu X."/>
            <person name="Zhan S."/>
            <person name="St Leger R.J."/>
            <person name="Wang C."/>
        </authorList>
    </citation>
    <scope>NUCLEOTIDE SEQUENCE [LARGE SCALE GENOMIC DNA]</scope>
    <source>
        <strain evidence="2 3">ARSEF 549</strain>
    </source>
</reference>
<protein>
    <submittedName>
        <fullName evidence="2">Heterokaryon incompatibility</fullName>
    </submittedName>
</protein>
<comment type="caution">
    <text evidence="2">The sequence shown here is derived from an EMBL/GenBank/DDBJ whole genome shotgun (WGS) entry which is preliminary data.</text>
</comment>
<proteinExistence type="predicted"/>
<organism evidence="2 3">
    <name type="scientific">Metarhizium anisopliae (strain ARSEF 549)</name>
    <dbReference type="NCBI Taxonomy" id="3151832"/>
    <lineage>
        <taxon>Eukaryota</taxon>
        <taxon>Fungi</taxon>
        <taxon>Dikarya</taxon>
        <taxon>Ascomycota</taxon>
        <taxon>Pezizomycotina</taxon>
        <taxon>Sordariomycetes</taxon>
        <taxon>Hypocreomycetidae</taxon>
        <taxon>Hypocreales</taxon>
        <taxon>Clavicipitaceae</taxon>
        <taxon>Metarhizium</taxon>
    </lineage>
</organism>
<sequence>MTSPASIANAPSYAALSYTWGDPFDTYNIKVNDQAVTIRSNLWSFLQHARPDIDAPGRVFPADQALIELDRDLRIRDPLHDTLGYFWVDAICIDQNNIEERNAQVPRMKDIYETAAKVIVWLGYEYDNSNIAMDAIEEFGKAAWFFDCNRDMMPDFRESVTPRVASALQSLAHRPWWERAWVAQEISTPSRHEIPASVWCGHRRIPWHYFGYAEWAFNQTFSETDFDMFFTQLHSTRTVFLTQLKQQRENLKDSTHSTALPLELSNLLSELRSSVATDDKDKVYAILALAPDGHHSDLRPDYSEAVSVGDAYKQVATYIIQRDFNLDIIGDCFQRNYKCPSWTPDWSVRFAPLPFPKLCLRSDGTLSAVYQASGDVTPKIIISQQQGTLIVQGIEIDEISEVSQSNVVEESSLVPVDQKPMLLSWSHFLFPNAKDSTYIAGGLMAEAVGHVLCADLSGTYYKFIERGTSARALAMNLLNRKNLPRHLAASGDIGTVVHNIIGQRCLIRTKKGYIGLASLMVKPEDKVCVLIGSQVPIVLRPSPAGWNVVSEAYVHGIMDGEALKIGTPVMTDFLLV</sequence>
<dbReference type="PANTHER" id="PTHR24148">
    <property type="entry name" value="ANKYRIN REPEAT DOMAIN-CONTAINING PROTEIN 39 HOMOLOG-RELATED"/>
    <property type="match status" value="1"/>
</dbReference>
<evidence type="ECO:0000313" key="2">
    <source>
        <dbReference type="EMBL" id="KID59398.1"/>
    </source>
</evidence>
<feature type="non-terminal residue" evidence="2">
    <location>
        <position position="1"/>
    </location>
</feature>
<dbReference type="Pfam" id="PF06985">
    <property type="entry name" value="HET"/>
    <property type="match status" value="1"/>
</dbReference>
<accession>A0A0B4EM82</accession>
<dbReference type="HOGENOM" id="CLU_004184_7_2_1"/>
<gene>
    <name evidence="2" type="ORF">MAN_10703</name>
</gene>
<feature type="domain" description="Heterokaryon incompatibility" evidence="1">
    <location>
        <begin position="13"/>
        <end position="185"/>
    </location>
</feature>
<dbReference type="Pfam" id="PF26639">
    <property type="entry name" value="Het-6_barrel"/>
    <property type="match status" value="1"/>
</dbReference>
<keyword evidence="3" id="KW-1185">Reference proteome</keyword>
<evidence type="ECO:0000313" key="3">
    <source>
        <dbReference type="Proteomes" id="UP000031186"/>
    </source>
</evidence>
<dbReference type="VEuPathDB" id="FungiDB:MAN_10703"/>
<dbReference type="AlphaFoldDB" id="A0A0B4EM82"/>
<dbReference type="PANTHER" id="PTHR24148:SF64">
    <property type="entry name" value="HETEROKARYON INCOMPATIBILITY DOMAIN-CONTAINING PROTEIN"/>
    <property type="match status" value="1"/>
</dbReference>
<evidence type="ECO:0000259" key="1">
    <source>
        <dbReference type="Pfam" id="PF06985"/>
    </source>
</evidence>
<dbReference type="InterPro" id="IPR052895">
    <property type="entry name" value="HetReg/Transcr_Mod"/>
</dbReference>
<dbReference type="InterPro" id="IPR010730">
    <property type="entry name" value="HET"/>
</dbReference>
<dbReference type="Proteomes" id="UP000031186">
    <property type="component" value="Unassembled WGS sequence"/>
</dbReference>
<name>A0A0B4EM82_METAF</name>
<dbReference type="EMBL" id="AZNF01000029">
    <property type="protein sequence ID" value="KID59398.1"/>
    <property type="molecule type" value="Genomic_DNA"/>
</dbReference>